<protein>
    <submittedName>
        <fullName evidence="1">Uncharacterized protein</fullName>
    </submittedName>
</protein>
<organism evidence="1">
    <name type="scientific">viral metagenome</name>
    <dbReference type="NCBI Taxonomy" id="1070528"/>
    <lineage>
        <taxon>unclassified sequences</taxon>
        <taxon>metagenomes</taxon>
        <taxon>organismal metagenomes</taxon>
    </lineage>
</organism>
<accession>A0A6C0J605</accession>
<reference evidence="1" key="1">
    <citation type="journal article" date="2020" name="Nature">
        <title>Giant virus diversity and host interactions through global metagenomics.</title>
        <authorList>
            <person name="Schulz F."/>
            <person name="Roux S."/>
            <person name="Paez-Espino D."/>
            <person name="Jungbluth S."/>
            <person name="Walsh D.A."/>
            <person name="Denef V.J."/>
            <person name="McMahon K.D."/>
            <person name="Konstantinidis K.T."/>
            <person name="Eloe-Fadrosh E.A."/>
            <person name="Kyrpides N.C."/>
            <person name="Woyke T."/>
        </authorList>
    </citation>
    <scope>NUCLEOTIDE SEQUENCE</scope>
    <source>
        <strain evidence="1">GVMAG-M-3300025778-1</strain>
    </source>
</reference>
<dbReference type="AlphaFoldDB" id="A0A6C0J605"/>
<sequence length="188" mass="20416">MTSTNPVEWFFANTRQGVDDTRVNARTFANTNALTRQTGAVDSGCSDTMNPAVAMADQPGMIATGGYGQPGMGCKVDDNTALRWGAEGAWRVKGPKQLWARPFSTTPYLGGGEPTAVDDESTLIHSQLQRTPKDVSTIMDKAIPNYYQPLLASKQADYQDVNKWVEVDGWTRGGDPTRLIQSKRVAGS</sequence>
<name>A0A6C0J605_9ZZZZ</name>
<dbReference type="EMBL" id="MN740321">
    <property type="protein sequence ID" value="QHU00047.1"/>
    <property type="molecule type" value="Genomic_DNA"/>
</dbReference>
<evidence type="ECO:0000313" key="1">
    <source>
        <dbReference type="EMBL" id="QHU00047.1"/>
    </source>
</evidence>
<proteinExistence type="predicted"/>